<dbReference type="InterPro" id="IPR002110">
    <property type="entry name" value="Ankyrin_rpt"/>
</dbReference>
<dbReference type="PANTHER" id="PTHR24198">
    <property type="entry name" value="ANKYRIN REPEAT AND PROTEIN KINASE DOMAIN-CONTAINING PROTEIN"/>
    <property type="match status" value="1"/>
</dbReference>
<organism evidence="4 5">
    <name type="scientific">Madurella fahalii</name>
    <dbReference type="NCBI Taxonomy" id="1157608"/>
    <lineage>
        <taxon>Eukaryota</taxon>
        <taxon>Fungi</taxon>
        <taxon>Dikarya</taxon>
        <taxon>Ascomycota</taxon>
        <taxon>Pezizomycotina</taxon>
        <taxon>Sordariomycetes</taxon>
        <taxon>Sordariomycetidae</taxon>
        <taxon>Sordariales</taxon>
        <taxon>Sordariales incertae sedis</taxon>
        <taxon>Madurella</taxon>
    </lineage>
</organism>
<proteinExistence type="predicted"/>
<feature type="repeat" description="ANK" evidence="3">
    <location>
        <begin position="488"/>
        <end position="520"/>
    </location>
</feature>
<evidence type="ECO:0000256" key="1">
    <source>
        <dbReference type="ARBA" id="ARBA00022737"/>
    </source>
</evidence>
<accession>A0ABQ0GIX6</accession>
<feature type="repeat" description="ANK" evidence="3">
    <location>
        <begin position="934"/>
        <end position="966"/>
    </location>
</feature>
<feature type="repeat" description="ANK" evidence="3">
    <location>
        <begin position="969"/>
        <end position="1001"/>
    </location>
</feature>
<dbReference type="SMART" id="SM00248">
    <property type="entry name" value="ANK"/>
    <property type="match status" value="12"/>
</dbReference>
<dbReference type="InterPro" id="IPR036770">
    <property type="entry name" value="Ankyrin_rpt-contain_sf"/>
</dbReference>
<feature type="repeat" description="ANK" evidence="3">
    <location>
        <begin position="895"/>
        <end position="931"/>
    </location>
</feature>
<keyword evidence="1" id="KW-0677">Repeat</keyword>
<comment type="caution">
    <text evidence="4">The sequence shown here is derived from an EMBL/GenBank/DDBJ whole genome shotgun (WGS) entry which is preliminary data.</text>
</comment>
<dbReference type="EMBL" id="BAAFSV010000004">
    <property type="protein sequence ID" value="GAB1317713.1"/>
    <property type="molecule type" value="Genomic_DNA"/>
</dbReference>
<sequence length="1036" mass="111201">MRTKHNFNPTARQYKHHFPRLKNVTGEEWAYIDDECQRRAALGKQTVVCLHGQPLPPERVNRGIARTRTDSSKYRIAKRASQASNLKQQNSYAARISFKTLSPAIVGGESSGPLPSNNRGESRIEPNVVLRVFDLPALQAQPSPVSESPFRQAHEDLRIPLVAQTLGDGLPVEPVMGDPWFDLDGAIDLESSQGFIELGDVNMDIGFTSGNGIIATSGMHTNNSPPFQTVAVPGIGRRASSHLHPGSPSVGAILFPSGEPVNFNVFGTTCGRGLTRNLPYFQLLSAIEQPGYPLPGHPSPAELQSAGVAEITSQLQQLIPERYDGDLLEKLERILDPSSSAPATLPMVFALVAFFASNNDLGPIQMDKFLTWTIRQGYADALARFMEIQTSTVHAFARAVLESAIRIKSVQVLDALVNCGVKLDSMLYRIALIGDTGLTRRILFNSNPVSFAWRPMAADLLHHFIYKRQYDMAQFLLDNRVSADATSNGVTALYWAVERKDIAGIKFLLAAGANVNAQGYIGGTFDRVSIAPLALALSLQYAEVAVLLLEHGAHLTSKIEGKPILELAALYRRSMFELLKERLGTRERESLLAGVVEPGAGGFVLADVVDAANRGSHALAAYITGRWEVVTAPQLEQALGKSIRDGKLMATMALLQHGVNPNGPTLTICPLAIALQRDRIDHGFLNSFLNTKQTMKALVVAAEAGDILSIAMLLDSGLDIDTPGLELNPLQTVSTTYIYNARTMAVFLIRKGANVNAPAYPKGGRTALQISLESEGSPDITDILLDYGADASAPPALLDGVTALEAFCHGSYSSDELKLIDRLLDAGATVNRPGGKPSSALHGLSSTDGTTFWAASLSPSTMSLLITCASRGKIVAVRMLLDHGADVNEAPGYKYGRTALQAAALLKPGPAKMTLIHLLLDRGANINADAAVQCGVTALQGAAVAGDLTLAELLIGRGADVNAWPSFENGYTAIEAAAKHGRLDMVQLLLNAGAKGDVIDQDSFYTAIVQAECSGYFAIANLLKKEQARFEARVGR</sequence>
<evidence type="ECO:0000256" key="2">
    <source>
        <dbReference type="ARBA" id="ARBA00023043"/>
    </source>
</evidence>
<evidence type="ECO:0000313" key="4">
    <source>
        <dbReference type="EMBL" id="GAB1317713.1"/>
    </source>
</evidence>
<dbReference type="Proteomes" id="UP001628179">
    <property type="component" value="Unassembled WGS sequence"/>
</dbReference>
<dbReference type="PROSITE" id="PS50088">
    <property type="entry name" value="ANK_REPEAT"/>
    <property type="match status" value="4"/>
</dbReference>
<gene>
    <name evidence="4" type="ORF">MFIFM68171_07923</name>
</gene>
<dbReference type="Pfam" id="PF12796">
    <property type="entry name" value="Ank_2"/>
    <property type="match status" value="2"/>
</dbReference>
<dbReference type="Gene3D" id="1.25.40.20">
    <property type="entry name" value="Ankyrin repeat-containing domain"/>
    <property type="match status" value="3"/>
</dbReference>
<evidence type="ECO:0000256" key="3">
    <source>
        <dbReference type="PROSITE-ProRule" id="PRU00023"/>
    </source>
</evidence>
<dbReference type="SUPFAM" id="SSF48403">
    <property type="entry name" value="Ankyrin repeat"/>
    <property type="match status" value="2"/>
</dbReference>
<dbReference type="GeneID" id="98178666"/>
<keyword evidence="2 3" id="KW-0040">ANK repeat</keyword>
<reference evidence="4 5" key="1">
    <citation type="submission" date="2024-09" db="EMBL/GenBank/DDBJ databases">
        <title>Itraconazole resistance in Madurella fahalii resulting from another homologue of gene encoding cytochrome P450 14-alpha sterol demethylase (CYP51).</title>
        <authorList>
            <person name="Yoshioka I."/>
            <person name="Fahal A.H."/>
            <person name="Kaneko S."/>
            <person name="Yaguchi T."/>
        </authorList>
    </citation>
    <scope>NUCLEOTIDE SEQUENCE [LARGE SCALE GENOMIC DNA]</scope>
    <source>
        <strain evidence="4 5">IFM 68171</strain>
    </source>
</reference>
<keyword evidence="5" id="KW-1185">Reference proteome</keyword>
<protein>
    <submittedName>
        <fullName evidence="4">Uncharacterized protein</fullName>
    </submittedName>
</protein>
<dbReference type="PROSITE" id="PS50297">
    <property type="entry name" value="ANK_REP_REGION"/>
    <property type="match status" value="3"/>
</dbReference>
<dbReference type="PANTHER" id="PTHR24198:SF165">
    <property type="entry name" value="ANKYRIN REPEAT-CONTAINING PROTEIN-RELATED"/>
    <property type="match status" value="1"/>
</dbReference>
<evidence type="ECO:0000313" key="5">
    <source>
        <dbReference type="Proteomes" id="UP001628179"/>
    </source>
</evidence>
<name>A0ABQ0GIX6_9PEZI</name>
<dbReference type="RefSeq" id="XP_070919444.1">
    <property type="nucleotide sequence ID" value="XM_071063343.1"/>
</dbReference>